<dbReference type="Proteomes" id="UP000663870">
    <property type="component" value="Unassembled WGS sequence"/>
</dbReference>
<evidence type="ECO:0000313" key="3">
    <source>
        <dbReference type="EMBL" id="CAF0867683.1"/>
    </source>
</evidence>
<dbReference type="Proteomes" id="UP000663836">
    <property type="component" value="Unassembled WGS sequence"/>
</dbReference>
<dbReference type="EMBL" id="CAJNOL010000126">
    <property type="protein sequence ID" value="CAF0867683.1"/>
    <property type="molecule type" value="Genomic_DNA"/>
</dbReference>
<protein>
    <submittedName>
        <fullName evidence="1">Uncharacterized protein</fullName>
    </submittedName>
</protein>
<comment type="caution">
    <text evidence="1">The sequence shown here is derived from an EMBL/GenBank/DDBJ whole genome shotgun (WGS) entry which is preliminary data.</text>
</comment>
<dbReference type="Proteomes" id="UP000663864">
    <property type="component" value="Unassembled WGS sequence"/>
</dbReference>
<evidence type="ECO:0000313" key="7">
    <source>
        <dbReference type="Proteomes" id="UP000663870"/>
    </source>
</evidence>
<organism evidence="1 6">
    <name type="scientific">Rotaria sordida</name>
    <dbReference type="NCBI Taxonomy" id="392033"/>
    <lineage>
        <taxon>Eukaryota</taxon>
        <taxon>Metazoa</taxon>
        <taxon>Spiralia</taxon>
        <taxon>Gnathifera</taxon>
        <taxon>Rotifera</taxon>
        <taxon>Eurotatoria</taxon>
        <taxon>Bdelloidea</taxon>
        <taxon>Philodinida</taxon>
        <taxon>Philodinidae</taxon>
        <taxon>Rotaria</taxon>
    </lineage>
</organism>
<evidence type="ECO:0000313" key="6">
    <source>
        <dbReference type="Proteomes" id="UP000663854"/>
    </source>
</evidence>
<evidence type="ECO:0000313" key="1">
    <source>
        <dbReference type="EMBL" id="CAF0742947.1"/>
    </source>
</evidence>
<reference evidence="1" key="1">
    <citation type="submission" date="2021-02" db="EMBL/GenBank/DDBJ databases">
        <authorList>
            <person name="Nowell W R."/>
        </authorList>
    </citation>
    <scope>NUCLEOTIDE SEQUENCE</scope>
</reference>
<dbReference type="Proteomes" id="UP000663854">
    <property type="component" value="Unassembled WGS sequence"/>
</dbReference>
<dbReference type="AlphaFoldDB" id="A0A813NUK3"/>
<dbReference type="EMBL" id="CAJNOT010000064">
    <property type="protein sequence ID" value="CAF0813573.1"/>
    <property type="molecule type" value="Genomic_DNA"/>
</dbReference>
<dbReference type="EMBL" id="CAJNOH010000009">
    <property type="protein sequence ID" value="CAF0742947.1"/>
    <property type="molecule type" value="Genomic_DNA"/>
</dbReference>
<keyword evidence="7" id="KW-1185">Reference proteome</keyword>
<evidence type="ECO:0000313" key="2">
    <source>
        <dbReference type="EMBL" id="CAF0813573.1"/>
    </source>
</evidence>
<evidence type="ECO:0000313" key="4">
    <source>
        <dbReference type="EMBL" id="CAF0869742.1"/>
    </source>
</evidence>
<proteinExistence type="predicted"/>
<dbReference type="EMBL" id="CAJOBD010000351">
    <property type="protein sequence ID" value="CAF3651867.1"/>
    <property type="molecule type" value="Genomic_DNA"/>
</dbReference>
<name>A0A813NUK3_9BILA</name>
<dbReference type="EMBL" id="CAJNOL010000128">
    <property type="protein sequence ID" value="CAF0869742.1"/>
    <property type="molecule type" value="Genomic_DNA"/>
</dbReference>
<evidence type="ECO:0000313" key="5">
    <source>
        <dbReference type="EMBL" id="CAF3651867.1"/>
    </source>
</evidence>
<accession>A0A813NUK3</accession>
<sequence>MSICLTNTNECELTCCSLNHNIPSEINTASCLAISDTCLLLLNSGTDRLLLFDLTLSTSKLNDIIWPSDTYGSIRDICWSKYINSFLILGDDVVCSYSFQSNQLIVELNSPSLNDRFWSLTVLGYDTYILCRQDVLYRYCLPSWTLCRTWSRTDLIDIYNTDKFIQLIRAHPSMGTIALLIRLKHHRKWRIDLFDRRMQKLYSGESIRMASDYPFLMLQSYGEHGQWTLINENYIWIINSNGHFIVRHARKRNKELEQ</sequence>
<gene>
    <name evidence="5" type="ORF">JBS370_LOCUS6399</name>
    <name evidence="3" type="ORF">JXQ802_LOCUS7519</name>
    <name evidence="4" type="ORF">JXQ802_LOCUS7618</name>
    <name evidence="1" type="ORF">PYM288_LOCUS1662</name>
    <name evidence="2" type="ORF">ZHD862_LOCUS3027</name>
</gene>